<accession>A0A3M9NSK1</accession>
<dbReference type="Pfam" id="PF20695">
    <property type="entry name" value="UbiD_N"/>
    <property type="match status" value="1"/>
</dbReference>
<sequence>MAYKNLQEFISVLEKENQLHRIKEYVNPILEIAEVTDRISKTEGGGKALLFENTGYDFPVLMNTYGSEKRMCLALGVKDLNDTAKEIEKLFHLLSSPKEGIIEKLKLLPTLSQFASWMPKVISGRGECQQIIMQEPDITTLPVITCWPKDGGPFVTLPVIHTKDPNSYSRNVGMYRMQIFGPKLTGMHWHKHKVSAKHFNEYKKLKKRMPVAVALGGDPVYAYAATAPLPENVDEYMLAGFLRKKKVELVKCISQPDVEVPGDADFIIEGYVDPEDELIWEGPFGDHTGYYSLPDWYPRFHITAITHKKNPVYPATIVGIPPQEDAWLGKATERIFLAPIKMTLVPEILDMEMPVEGVFHNLVMAKIQKDYAGQAQKVMNAMWGAGQMMFNKILVVASPNPFRGGELETLNLSDYLNVAKEVFANLNPSTDIYFSQGPMDVLDHSCSKMGFGGKMCIDGTFKFDEEKDEYFSNMPPRYVESSSDELQNIFPEIKAINSSLLEKEIPCLIIAVKKNKKGQIKKLHEAICELRIIEGIKMILYVEHTVDPNDLPVALWRFCNNLDPRRDNFIIKKPISPTGRQIASNSSEYVACIGFDGTLKTKELDDFYRDWPNIIIADDKTIASVDEKWPRLDLGKFISSPSLKYKDQMYGEEAVANV</sequence>
<feature type="domain" description="3-octaprenyl-4-hydroxybenzoate carboxy-lyase-like Rift-related" evidence="2">
    <location>
        <begin position="123"/>
        <end position="321"/>
    </location>
</feature>
<feature type="domain" description="3-octaprenyl-4-hydroxybenzoate carboxy-lyase-like N-terminal" evidence="3">
    <location>
        <begin position="10"/>
        <end position="84"/>
    </location>
</feature>
<evidence type="ECO:0000259" key="2">
    <source>
        <dbReference type="Pfam" id="PF01977"/>
    </source>
</evidence>
<dbReference type="RefSeq" id="WP_123118929.1">
    <property type="nucleotide sequence ID" value="NZ_RJJR01000001.1"/>
</dbReference>
<dbReference type="GO" id="GO:0005829">
    <property type="term" value="C:cytosol"/>
    <property type="evidence" value="ECO:0007669"/>
    <property type="project" value="TreeGrafter"/>
</dbReference>
<dbReference type="InterPro" id="IPR002830">
    <property type="entry name" value="UbiD"/>
</dbReference>
<dbReference type="InterPro" id="IPR049381">
    <property type="entry name" value="UbiD-like_C"/>
</dbReference>
<comment type="caution">
    <text evidence="5">The sequence shown here is derived from an EMBL/GenBank/DDBJ whole genome shotgun (WGS) entry which is preliminary data.</text>
</comment>
<comment type="similarity">
    <text evidence="1">Belongs to the UbiD family.</text>
</comment>
<dbReference type="InterPro" id="IPR048304">
    <property type="entry name" value="UbiD_Rift_dom"/>
</dbReference>
<dbReference type="SUPFAM" id="SSF143968">
    <property type="entry name" value="UbiD C-terminal domain-like"/>
    <property type="match status" value="2"/>
</dbReference>
<dbReference type="PANTHER" id="PTHR30108:SF17">
    <property type="entry name" value="FERULIC ACID DECARBOXYLASE 1"/>
    <property type="match status" value="1"/>
</dbReference>
<evidence type="ECO:0000313" key="5">
    <source>
        <dbReference type="EMBL" id="RNI40038.1"/>
    </source>
</evidence>
<reference evidence="5 6" key="1">
    <citation type="submission" date="2018-11" db="EMBL/GenBank/DDBJ databases">
        <title>Draft genome sequence of Ferruginibacter sp. BO-59.</title>
        <authorList>
            <person name="Im W.T."/>
        </authorList>
    </citation>
    <scope>NUCLEOTIDE SEQUENCE [LARGE SCALE GENOMIC DNA]</scope>
    <source>
        <strain evidence="5 6">BO-59</strain>
    </source>
</reference>
<dbReference type="Pfam" id="PF01977">
    <property type="entry name" value="UbiD"/>
    <property type="match status" value="1"/>
</dbReference>
<dbReference type="OrthoDB" id="9809841at2"/>
<dbReference type="EMBL" id="RJJR01000001">
    <property type="protein sequence ID" value="RNI40038.1"/>
    <property type="molecule type" value="Genomic_DNA"/>
</dbReference>
<dbReference type="Pfam" id="PF20696">
    <property type="entry name" value="UbiD_C"/>
    <property type="match status" value="2"/>
</dbReference>
<dbReference type="NCBIfam" id="TIGR03701">
    <property type="entry name" value="mena_SCO4490"/>
    <property type="match status" value="1"/>
</dbReference>
<name>A0A3M9NSK1_9BACT</name>
<feature type="domain" description="3-octaprenyl-4-hydroxybenzoate carboxy-lyase-like C-terminal" evidence="4">
    <location>
        <begin position="484"/>
        <end position="577"/>
    </location>
</feature>
<dbReference type="Proteomes" id="UP000267223">
    <property type="component" value="Unassembled WGS sequence"/>
</dbReference>
<evidence type="ECO:0000259" key="3">
    <source>
        <dbReference type="Pfam" id="PF20695"/>
    </source>
</evidence>
<evidence type="ECO:0000256" key="1">
    <source>
        <dbReference type="ARBA" id="ARBA00010021"/>
    </source>
</evidence>
<evidence type="ECO:0000259" key="4">
    <source>
        <dbReference type="Pfam" id="PF20696"/>
    </source>
</evidence>
<organism evidence="5 6">
    <name type="scientific">Hanamia caeni</name>
    <dbReference type="NCBI Taxonomy" id="2294116"/>
    <lineage>
        <taxon>Bacteria</taxon>
        <taxon>Pseudomonadati</taxon>
        <taxon>Bacteroidota</taxon>
        <taxon>Chitinophagia</taxon>
        <taxon>Chitinophagales</taxon>
        <taxon>Chitinophagaceae</taxon>
        <taxon>Hanamia</taxon>
    </lineage>
</organism>
<evidence type="ECO:0000313" key="6">
    <source>
        <dbReference type="Proteomes" id="UP000267223"/>
    </source>
</evidence>
<dbReference type="InterPro" id="IPR049383">
    <property type="entry name" value="UbiD-like_N"/>
</dbReference>
<proteinExistence type="inferred from homology"/>
<protein>
    <submittedName>
        <fullName evidence="5">Menaquinone biosynthesis decarboxylase</fullName>
    </submittedName>
</protein>
<dbReference type="SUPFAM" id="SSF50475">
    <property type="entry name" value="FMN-binding split barrel"/>
    <property type="match status" value="1"/>
</dbReference>
<gene>
    <name evidence="5" type="ORF">EFY79_01680</name>
</gene>
<dbReference type="NCBIfam" id="TIGR00148">
    <property type="entry name" value="UbiD family decarboxylase"/>
    <property type="match status" value="1"/>
</dbReference>
<dbReference type="GO" id="GO:0008694">
    <property type="term" value="F:4-hydroxy-3-polyprenylbenzoate decarboxylase activity"/>
    <property type="evidence" value="ECO:0007669"/>
    <property type="project" value="TreeGrafter"/>
</dbReference>
<dbReference type="InterPro" id="IPR022390">
    <property type="entry name" value="HBDC"/>
</dbReference>
<dbReference type="PANTHER" id="PTHR30108">
    <property type="entry name" value="3-OCTAPRENYL-4-HYDROXYBENZOATE CARBOXY-LYASE-RELATED"/>
    <property type="match status" value="1"/>
</dbReference>
<dbReference type="GO" id="GO:0006744">
    <property type="term" value="P:ubiquinone biosynthetic process"/>
    <property type="evidence" value="ECO:0007669"/>
    <property type="project" value="TreeGrafter"/>
</dbReference>
<keyword evidence="6" id="KW-1185">Reference proteome</keyword>
<dbReference type="Gene3D" id="3.40.1670.10">
    <property type="entry name" value="UbiD C-terminal domain-like"/>
    <property type="match status" value="2"/>
</dbReference>
<feature type="domain" description="3-octaprenyl-4-hydroxybenzoate carboxy-lyase-like C-terminal" evidence="4">
    <location>
        <begin position="327"/>
        <end position="458"/>
    </location>
</feature>
<dbReference type="AlphaFoldDB" id="A0A3M9NSK1"/>